<feature type="compositionally biased region" description="Polar residues" evidence="5">
    <location>
        <begin position="274"/>
        <end position="284"/>
    </location>
</feature>
<feature type="compositionally biased region" description="Basic and acidic residues" evidence="5">
    <location>
        <begin position="285"/>
        <end position="295"/>
    </location>
</feature>
<evidence type="ECO:0000313" key="8">
    <source>
        <dbReference type="Proteomes" id="UP000823907"/>
    </source>
</evidence>
<dbReference type="PANTHER" id="PTHR43335">
    <property type="entry name" value="ABC TRANSPORTER, ATP-BINDING PROTEIN"/>
    <property type="match status" value="1"/>
</dbReference>
<sequence length="295" mass="31385">MTNPGSLPRYPGSPGPSPQAPEAAATALSLRGLTKRFGNAVAVDNLNLDIPTGSMYGIVGPNGAGKTTALTMATGLLEPTSGNAWICGLPMWDQATEEEVMAAKQRYGLLADGLPIFDRLTAREYLEYLGHLRGMDPEVIAERADELLEALDLAGTEGKYIVDFSAGMTKKILLAGAMLHGPDVLILDEPFEAVDPVSSQVIRDILRHFVAAGGTVVLSSHVMELVEGLCDHVAIIAEGRCLRAGTIDEVRQGQPLNDVFVQLVGGRSLSQGSFGWLGSGNSPRPTEDHPEEDRK</sequence>
<accession>A0A9D2ZQV8</accession>
<feature type="region of interest" description="Disordered" evidence="5">
    <location>
        <begin position="1"/>
        <end position="22"/>
    </location>
</feature>
<dbReference type="GO" id="GO:0005524">
    <property type="term" value="F:ATP binding"/>
    <property type="evidence" value="ECO:0007669"/>
    <property type="project" value="UniProtKB-KW"/>
</dbReference>
<dbReference type="InterPro" id="IPR003439">
    <property type="entry name" value="ABC_transporter-like_ATP-bd"/>
</dbReference>
<dbReference type="InterPro" id="IPR003593">
    <property type="entry name" value="AAA+_ATPase"/>
</dbReference>
<dbReference type="SUPFAM" id="SSF52540">
    <property type="entry name" value="P-loop containing nucleoside triphosphate hydrolases"/>
    <property type="match status" value="1"/>
</dbReference>
<dbReference type="Proteomes" id="UP000823907">
    <property type="component" value="Unassembled WGS sequence"/>
</dbReference>
<reference evidence="7" key="2">
    <citation type="submission" date="2021-04" db="EMBL/GenBank/DDBJ databases">
        <authorList>
            <person name="Gilroy R."/>
        </authorList>
    </citation>
    <scope>NUCLEOTIDE SEQUENCE</scope>
    <source>
        <strain evidence="7">5925</strain>
    </source>
</reference>
<dbReference type="Pfam" id="PF00005">
    <property type="entry name" value="ABC_tran"/>
    <property type="match status" value="1"/>
</dbReference>
<keyword evidence="4 7" id="KW-0067">ATP-binding</keyword>
<evidence type="ECO:0000313" key="7">
    <source>
        <dbReference type="EMBL" id="HJD49072.1"/>
    </source>
</evidence>
<dbReference type="SMART" id="SM00382">
    <property type="entry name" value="AAA"/>
    <property type="match status" value="1"/>
</dbReference>
<keyword evidence="2" id="KW-0813">Transport</keyword>
<protein>
    <submittedName>
        <fullName evidence="7">ABC transporter ATP-binding protein</fullName>
    </submittedName>
</protein>
<dbReference type="Gene3D" id="3.40.50.300">
    <property type="entry name" value="P-loop containing nucleotide triphosphate hydrolases"/>
    <property type="match status" value="1"/>
</dbReference>
<feature type="domain" description="ABC transporter" evidence="6">
    <location>
        <begin position="28"/>
        <end position="263"/>
    </location>
</feature>
<evidence type="ECO:0000256" key="3">
    <source>
        <dbReference type="ARBA" id="ARBA00022741"/>
    </source>
</evidence>
<feature type="region of interest" description="Disordered" evidence="5">
    <location>
        <begin position="274"/>
        <end position="295"/>
    </location>
</feature>
<evidence type="ECO:0000259" key="6">
    <source>
        <dbReference type="PROSITE" id="PS50893"/>
    </source>
</evidence>
<dbReference type="InterPro" id="IPR027417">
    <property type="entry name" value="P-loop_NTPase"/>
</dbReference>
<keyword evidence="3" id="KW-0547">Nucleotide-binding</keyword>
<evidence type="ECO:0000256" key="1">
    <source>
        <dbReference type="ARBA" id="ARBA00005417"/>
    </source>
</evidence>
<comment type="similarity">
    <text evidence="1">Belongs to the ABC transporter superfamily.</text>
</comment>
<evidence type="ECO:0000256" key="5">
    <source>
        <dbReference type="SAM" id="MobiDB-lite"/>
    </source>
</evidence>
<organism evidence="7 8">
    <name type="scientific">Candidatus Corynebacterium intestinavium</name>
    <dbReference type="NCBI Taxonomy" id="2838531"/>
    <lineage>
        <taxon>Bacteria</taxon>
        <taxon>Bacillati</taxon>
        <taxon>Actinomycetota</taxon>
        <taxon>Actinomycetes</taxon>
        <taxon>Mycobacteriales</taxon>
        <taxon>Corynebacteriaceae</taxon>
        <taxon>Corynebacterium</taxon>
    </lineage>
</organism>
<dbReference type="EMBL" id="DWUR01000046">
    <property type="protein sequence ID" value="HJD49072.1"/>
    <property type="molecule type" value="Genomic_DNA"/>
</dbReference>
<dbReference type="GO" id="GO:0016887">
    <property type="term" value="F:ATP hydrolysis activity"/>
    <property type="evidence" value="ECO:0007669"/>
    <property type="project" value="InterPro"/>
</dbReference>
<dbReference type="PROSITE" id="PS50893">
    <property type="entry name" value="ABC_TRANSPORTER_2"/>
    <property type="match status" value="1"/>
</dbReference>
<evidence type="ECO:0000256" key="4">
    <source>
        <dbReference type="ARBA" id="ARBA00022840"/>
    </source>
</evidence>
<gene>
    <name evidence="7" type="ORF">H9907_02975</name>
</gene>
<dbReference type="CDD" id="cd03230">
    <property type="entry name" value="ABC_DR_subfamily_A"/>
    <property type="match status" value="1"/>
</dbReference>
<dbReference type="AlphaFoldDB" id="A0A9D2ZQV8"/>
<proteinExistence type="inferred from homology"/>
<reference evidence="7" key="1">
    <citation type="journal article" date="2021" name="PeerJ">
        <title>Extensive microbial diversity within the chicken gut microbiome revealed by metagenomics and culture.</title>
        <authorList>
            <person name="Gilroy R."/>
            <person name="Ravi A."/>
            <person name="Getino M."/>
            <person name="Pursley I."/>
            <person name="Horton D.L."/>
            <person name="Alikhan N.F."/>
            <person name="Baker D."/>
            <person name="Gharbi K."/>
            <person name="Hall N."/>
            <person name="Watson M."/>
            <person name="Adriaenssens E.M."/>
            <person name="Foster-Nyarko E."/>
            <person name="Jarju S."/>
            <person name="Secka A."/>
            <person name="Antonio M."/>
            <person name="Oren A."/>
            <person name="Chaudhuri R.R."/>
            <person name="La Ragione R."/>
            <person name="Hildebrand F."/>
            <person name="Pallen M.J."/>
        </authorList>
    </citation>
    <scope>NUCLEOTIDE SEQUENCE</scope>
    <source>
        <strain evidence="7">5925</strain>
    </source>
</reference>
<evidence type="ECO:0000256" key="2">
    <source>
        <dbReference type="ARBA" id="ARBA00022448"/>
    </source>
</evidence>
<comment type="caution">
    <text evidence="7">The sequence shown here is derived from an EMBL/GenBank/DDBJ whole genome shotgun (WGS) entry which is preliminary data.</text>
</comment>
<name>A0A9D2ZQV8_9CORY</name>